<dbReference type="EMBL" id="JAVYAA010000002">
    <property type="protein sequence ID" value="MDT8976906.1"/>
    <property type="molecule type" value="Genomic_DNA"/>
</dbReference>
<dbReference type="RefSeq" id="WP_174808896.1">
    <property type="nucleotide sequence ID" value="NZ_JAVYAA010000002.1"/>
</dbReference>
<dbReference type="GO" id="GO:0032259">
    <property type="term" value="P:methylation"/>
    <property type="evidence" value="ECO:0007669"/>
    <property type="project" value="UniProtKB-KW"/>
</dbReference>
<name>A0AAJ2N4J9_9BACL</name>
<dbReference type="AlphaFoldDB" id="A0AAJ2N4J9"/>
<dbReference type="Proteomes" id="UP001250538">
    <property type="component" value="Unassembled WGS sequence"/>
</dbReference>
<evidence type="ECO:0000313" key="2">
    <source>
        <dbReference type="Proteomes" id="UP001250538"/>
    </source>
</evidence>
<protein>
    <submittedName>
        <fullName evidence="1">Methyltransferase</fullName>
    </submittedName>
</protein>
<gene>
    <name evidence="1" type="ORF">RQP50_11685</name>
</gene>
<keyword evidence="2" id="KW-1185">Reference proteome</keyword>
<organism evidence="1 2">
    <name type="scientific">Paenibacillus suaedae</name>
    <dbReference type="NCBI Taxonomy" id="3077233"/>
    <lineage>
        <taxon>Bacteria</taxon>
        <taxon>Bacillati</taxon>
        <taxon>Bacillota</taxon>
        <taxon>Bacilli</taxon>
        <taxon>Bacillales</taxon>
        <taxon>Paenibacillaceae</taxon>
        <taxon>Paenibacillus</taxon>
    </lineage>
</organism>
<keyword evidence="1" id="KW-0489">Methyltransferase</keyword>
<sequence>MPQLPVPEPHPSKSTIQRSTSVRLARIMDSNHPLCREDIVWALNVVKQQLTDHPDKWAMLEPNQLVRRFHSYAEISSLLVHSSSYGQESDRIRKYLAELVSGLYE</sequence>
<keyword evidence="1" id="KW-0808">Transferase</keyword>
<accession>A0AAJ2N4J9</accession>
<dbReference type="GO" id="GO:0008168">
    <property type="term" value="F:methyltransferase activity"/>
    <property type="evidence" value="ECO:0007669"/>
    <property type="project" value="UniProtKB-KW"/>
</dbReference>
<evidence type="ECO:0000313" key="1">
    <source>
        <dbReference type="EMBL" id="MDT8976906.1"/>
    </source>
</evidence>
<comment type="caution">
    <text evidence="1">The sequence shown here is derived from an EMBL/GenBank/DDBJ whole genome shotgun (WGS) entry which is preliminary data.</text>
</comment>
<proteinExistence type="predicted"/>
<reference evidence="2" key="1">
    <citation type="submission" date="2023-09" db="EMBL/GenBank/DDBJ databases">
        <title>Paenibacillus sp. chi10 Genome sequencing and assembly.</title>
        <authorList>
            <person name="Kim I."/>
        </authorList>
    </citation>
    <scope>NUCLEOTIDE SEQUENCE [LARGE SCALE GENOMIC DNA]</scope>
    <source>
        <strain evidence="2">chi10</strain>
    </source>
</reference>